<protein>
    <submittedName>
        <fullName evidence="3">Uncharacterized protein</fullName>
    </submittedName>
</protein>
<name>A0ABU8C9Z8_9GAMM</name>
<feature type="region of interest" description="Disordered" evidence="1">
    <location>
        <begin position="117"/>
        <end position="145"/>
    </location>
</feature>
<dbReference type="Proteomes" id="UP001375382">
    <property type="component" value="Unassembled WGS sequence"/>
</dbReference>
<keyword evidence="2" id="KW-0732">Signal</keyword>
<evidence type="ECO:0000256" key="2">
    <source>
        <dbReference type="SAM" id="SignalP"/>
    </source>
</evidence>
<evidence type="ECO:0000313" key="3">
    <source>
        <dbReference type="EMBL" id="MEH8018589.1"/>
    </source>
</evidence>
<sequence length="145" mass="13819">MMLRKALVLGTACTMLLCSGAVFAQEPAQFNATNLTTQLAAAPETANQLIADAIAAANGDKATIDAILKTAAEAGIDADTILTAAVGAGVDPTQVAQVVADTQTAAGQTAGFQVTGSTTSVSLPAPGAPGFGGGGGGGGGTVSGN</sequence>
<gene>
    <name evidence="3" type="ORF">MN202_15200</name>
</gene>
<proteinExistence type="predicted"/>
<feature type="chain" id="PRO_5045215486" evidence="2">
    <location>
        <begin position="25"/>
        <end position="145"/>
    </location>
</feature>
<organism evidence="3 4">
    <name type="scientific">Rheinheimera muenzenbergensis</name>
    <dbReference type="NCBI Taxonomy" id="1193628"/>
    <lineage>
        <taxon>Bacteria</taxon>
        <taxon>Pseudomonadati</taxon>
        <taxon>Pseudomonadota</taxon>
        <taxon>Gammaproteobacteria</taxon>
        <taxon>Chromatiales</taxon>
        <taxon>Chromatiaceae</taxon>
        <taxon>Rheinheimera</taxon>
    </lineage>
</organism>
<comment type="caution">
    <text evidence="3">The sequence shown here is derived from an EMBL/GenBank/DDBJ whole genome shotgun (WGS) entry which is preliminary data.</text>
</comment>
<feature type="compositionally biased region" description="Gly residues" evidence="1">
    <location>
        <begin position="129"/>
        <end position="145"/>
    </location>
</feature>
<keyword evidence="4" id="KW-1185">Reference proteome</keyword>
<dbReference type="RefSeq" id="WP_335736992.1">
    <property type="nucleotide sequence ID" value="NZ_JALAAR010000014.1"/>
</dbReference>
<dbReference type="EMBL" id="JALAAR010000014">
    <property type="protein sequence ID" value="MEH8018589.1"/>
    <property type="molecule type" value="Genomic_DNA"/>
</dbReference>
<evidence type="ECO:0000313" key="4">
    <source>
        <dbReference type="Proteomes" id="UP001375382"/>
    </source>
</evidence>
<accession>A0ABU8C9Z8</accession>
<feature type="signal peptide" evidence="2">
    <location>
        <begin position="1"/>
        <end position="24"/>
    </location>
</feature>
<reference evidence="3 4" key="1">
    <citation type="journal article" date="2023" name="Ecotoxicol. Environ. Saf.">
        <title>Mercury remediation potential of mercury-resistant strain Rheinheimera metallidurans sp. nov. isolated from a municipal waste dumping site.</title>
        <authorList>
            <person name="Yadav V."/>
            <person name="Manjhi A."/>
            <person name="Vadakedath N."/>
        </authorList>
    </citation>
    <scope>NUCLEOTIDE SEQUENCE [LARGE SCALE GENOMIC DNA]</scope>
    <source>
        <strain evidence="3 4">E-49</strain>
    </source>
</reference>
<evidence type="ECO:0000256" key="1">
    <source>
        <dbReference type="SAM" id="MobiDB-lite"/>
    </source>
</evidence>